<dbReference type="AlphaFoldDB" id="A0A853FTT5"/>
<accession>A0A853FTT5</accession>
<comment type="caution">
    <text evidence="2">The sequence shown here is derived from an EMBL/GenBank/DDBJ whole genome shotgun (WGS) entry which is preliminary data.</text>
</comment>
<sequence>MASCAAPARSVLAFWPKARVRKLFEAQYKDAADQALWPSIWEELKAVRKAGYCVSYGDLDSDVVGFGAPVLIEDEVIGTISLVCSKERAKFLNDAAIGAVLMAKSHELGMVLAASEDGAHFHPS</sequence>
<proteinExistence type="predicted"/>
<dbReference type="Proteomes" id="UP000559809">
    <property type="component" value="Unassembled WGS sequence"/>
</dbReference>
<dbReference type="Pfam" id="PF01614">
    <property type="entry name" value="IclR_C"/>
    <property type="match status" value="1"/>
</dbReference>
<protein>
    <recommendedName>
        <fullName evidence="1">IclR-ED domain-containing protein</fullName>
    </recommendedName>
</protein>
<dbReference type="InterPro" id="IPR014757">
    <property type="entry name" value="Tscrpt_reg_IclR_C"/>
</dbReference>
<name>A0A853FTT5_9BURK</name>
<dbReference type="Gene3D" id="3.30.450.40">
    <property type="match status" value="1"/>
</dbReference>
<dbReference type="InterPro" id="IPR029016">
    <property type="entry name" value="GAF-like_dom_sf"/>
</dbReference>
<evidence type="ECO:0000313" key="2">
    <source>
        <dbReference type="EMBL" id="NYT48098.1"/>
    </source>
</evidence>
<dbReference type="PROSITE" id="PS51078">
    <property type="entry name" value="ICLR_ED"/>
    <property type="match status" value="1"/>
</dbReference>
<feature type="domain" description="IclR-ED" evidence="1">
    <location>
        <begin position="1"/>
        <end position="114"/>
    </location>
</feature>
<dbReference type="SUPFAM" id="SSF55781">
    <property type="entry name" value="GAF domain-like"/>
    <property type="match status" value="1"/>
</dbReference>
<gene>
    <name evidence="2" type="ORF">H0A72_02130</name>
</gene>
<evidence type="ECO:0000259" key="1">
    <source>
        <dbReference type="PROSITE" id="PS51078"/>
    </source>
</evidence>
<dbReference type="EMBL" id="JACCEM010000001">
    <property type="protein sequence ID" value="NYT48098.1"/>
    <property type="molecule type" value="Genomic_DNA"/>
</dbReference>
<reference evidence="2 3" key="1">
    <citation type="submission" date="2020-07" db="EMBL/GenBank/DDBJ databases">
        <title>Taxonomic revisions and descriptions of new bacterial species based on genomic comparisons in the high-G+C-content subgroup of the family Alcaligenaceae.</title>
        <authorList>
            <person name="Szabo A."/>
            <person name="Felfoldi T."/>
        </authorList>
    </citation>
    <scope>NUCLEOTIDE SEQUENCE [LARGE SCALE GENOMIC DNA]</scope>
    <source>
        <strain evidence="2 3">LMG 24012</strain>
    </source>
</reference>
<organism evidence="2 3">
    <name type="scientific">Parapusillimonas granuli</name>
    <dbReference type="NCBI Taxonomy" id="380911"/>
    <lineage>
        <taxon>Bacteria</taxon>
        <taxon>Pseudomonadati</taxon>
        <taxon>Pseudomonadota</taxon>
        <taxon>Betaproteobacteria</taxon>
        <taxon>Burkholderiales</taxon>
        <taxon>Alcaligenaceae</taxon>
        <taxon>Parapusillimonas</taxon>
    </lineage>
</organism>
<keyword evidence="3" id="KW-1185">Reference proteome</keyword>
<evidence type="ECO:0000313" key="3">
    <source>
        <dbReference type="Proteomes" id="UP000559809"/>
    </source>
</evidence>